<dbReference type="EMBL" id="FZNR01000005">
    <property type="protein sequence ID" value="SNR79683.1"/>
    <property type="molecule type" value="Genomic_DNA"/>
</dbReference>
<dbReference type="RefSeq" id="WP_089294166.1">
    <property type="nucleotide sequence ID" value="NZ_BOMU01000035.1"/>
</dbReference>
<evidence type="ECO:0000256" key="1">
    <source>
        <dbReference type="ARBA" id="ARBA00001946"/>
    </source>
</evidence>
<accession>A0A238ZA57</accession>
<dbReference type="Proteomes" id="UP000198415">
    <property type="component" value="Unassembled WGS sequence"/>
</dbReference>
<dbReference type="PROSITE" id="PS00893">
    <property type="entry name" value="NUDIX_BOX"/>
    <property type="match status" value="1"/>
</dbReference>
<reference evidence="6 7" key="1">
    <citation type="submission" date="2017-06" db="EMBL/GenBank/DDBJ databases">
        <authorList>
            <person name="Kim H.J."/>
            <person name="Triplett B.A."/>
        </authorList>
    </citation>
    <scope>NUCLEOTIDE SEQUENCE [LARGE SCALE GENOMIC DNA]</scope>
    <source>
        <strain evidence="6 7">DSM 43151</strain>
    </source>
</reference>
<evidence type="ECO:0000256" key="2">
    <source>
        <dbReference type="ARBA" id="ARBA00005582"/>
    </source>
</evidence>
<evidence type="ECO:0000313" key="7">
    <source>
        <dbReference type="Proteomes" id="UP000198415"/>
    </source>
</evidence>
<dbReference type="SUPFAM" id="SSF55811">
    <property type="entry name" value="Nudix"/>
    <property type="match status" value="1"/>
</dbReference>
<dbReference type="GO" id="GO:0016787">
    <property type="term" value="F:hydrolase activity"/>
    <property type="evidence" value="ECO:0007669"/>
    <property type="project" value="UniProtKB-KW"/>
</dbReference>
<dbReference type="PANTHER" id="PTHR43046">
    <property type="entry name" value="GDP-MANNOSE MANNOSYL HYDROLASE"/>
    <property type="match status" value="1"/>
</dbReference>
<organism evidence="6 7">
    <name type="scientific">Actinoplanes regularis</name>
    <dbReference type="NCBI Taxonomy" id="52697"/>
    <lineage>
        <taxon>Bacteria</taxon>
        <taxon>Bacillati</taxon>
        <taxon>Actinomycetota</taxon>
        <taxon>Actinomycetes</taxon>
        <taxon>Micromonosporales</taxon>
        <taxon>Micromonosporaceae</taxon>
        <taxon>Actinoplanes</taxon>
    </lineage>
</organism>
<dbReference type="PANTHER" id="PTHR43046:SF14">
    <property type="entry name" value="MUTT_NUDIX FAMILY PROTEIN"/>
    <property type="match status" value="1"/>
</dbReference>
<dbReference type="InterPro" id="IPR020084">
    <property type="entry name" value="NUDIX_hydrolase_CS"/>
</dbReference>
<dbReference type="InterPro" id="IPR020476">
    <property type="entry name" value="Nudix_hydrolase"/>
</dbReference>
<comment type="cofactor">
    <cofactor evidence="1">
        <name>Mg(2+)</name>
        <dbReference type="ChEBI" id="CHEBI:18420"/>
    </cofactor>
</comment>
<proteinExistence type="inferred from homology"/>
<dbReference type="OrthoDB" id="161692at2"/>
<keyword evidence="7" id="KW-1185">Reference proteome</keyword>
<dbReference type="PRINTS" id="PR00502">
    <property type="entry name" value="NUDIXFAMILY"/>
</dbReference>
<dbReference type="InterPro" id="IPR000086">
    <property type="entry name" value="NUDIX_hydrolase_dom"/>
</dbReference>
<comment type="similarity">
    <text evidence="2 4">Belongs to the Nudix hydrolase family.</text>
</comment>
<dbReference type="Gene3D" id="3.90.79.10">
    <property type="entry name" value="Nucleoside Triphosphate Pyrophosphohydrolase"/>
    <property type="match status" value="1"/>
</dbReference>
<feature type="domain" description="Nudix hydrolase" evidence="5">
    <location>
        <begin position="5"/>
        <end position="137"/>
    </location>
</feature>
<dbReference type="Pfam" id="PF00293">
    <property type="entry name" value="NUDIX"/>
    <property type="match status" value="1"/>
</dbReference>
<sequence>MSGRADFRIAGVILVDVAGRLLLQLRDGNTRVDPHRWCLPGGHVEDGEDFLAAAHRELFEETGLEVEALDLFTRELLPSARFPGAVGEFAIFYAATGATDDDVVCGEGAAMRFVDPGTVAGLEFGAAYAVIVPRFLASKEYEALLSA</sequence>
<evidence type="ECO:0000256" key="3">
    <source>
        <dbReference type="ARBA" id="ARBA00022801"/>
    </source>
</evidence>
<evidence type="ECO:0000256" key="4">
    <source>
        <dbReference type="RuleBase" id="RU003476"/>
    </source>
</evidence>
<evidence type="ECO:0000313" key="6">
    <source>
        <dbReference type="EMBL" id="SNR79683.1"/>
    </source>
</evidence>
<dbReference type="InterPro" id="IPR015797">
    <property type="entry name" value="NUDIX_hydrolase-like_dom_sf"/>
</dbReference>
<keyword evidence="3 4" id="KW-0378">Hydrolase</keyword>
<protein>
    <submittedName>
        <fullName evidence="6">NUDIX domain-containing protein</fullName>
    </submittedName>
</protein>
<evidence type="ECO:0000259" key="5">
    <source>
        <dbReference type="PROSITE" id="PS51462"/>
    </source>
</evidence>
<dbReference type="PROSITE" id="PS51462">
    <property type="entry name" value="NUDIX"/>
    <property type="match status" value="1"/>
</dbReference>
<gene>
    <name evidence="6" type="ORF">SAMN06264365_105523</name>
</gene>
<name>A0A238ZA57_9ACTN</name>
<dbReference type="AlphaFoldDB" id="A0A238ZA57"/>